<organism evidence="2 3">
    <name type="scientific">Dictyostelium purpureum</name>
    <name type="common">Slime mold</name>
    <dbReference type="NCBI Taxonomy" id="5786"/>
    <lineage>
        <taxon>Eukaryota</taxon>
        <taxon>Amoebozoa</taxon>
        <taxon>Evosea</taxon>
        <taxon>Eumycetozoa</taxon>
        <taxon>Dictyostelia</taxon>
        <taxon>Dictyosteliales</taxon>
        <taxon>Dictyosteliaceae</taxon>
        <taxon>Dictyostelium</taxon>
    </lineage>
</organism>
<proteinExistence type="predicted"/>
<dbReference type="Proteomes" id="UP000001064">
    <property type="component" value="Unassembled WGS sequence"/>
</dbReference>
<evidence type="ECO:0000313" key="3">
    <source>
        <dbReference type="Proteomes" id="UP000001064"/>
    </source>
</evidence>
<sequence>MEHNTNINNDFEEELICSLAVKGEKSVHKLLLNVLSIVKYLKTLQSDPVLVYQMSTKEQHSFQANQLQNLQSSNNTSTTSTTTGSANNTATSPNTNKSPTNTSPNTGSHSNINNQSLNLNTSSFLNDNEKIKELNQNCLTSVVALQNIIKDILNLENKITERDSNIENNDSNSSHNNNSQSSLVEELENLKYEAYQKNCTIKKLIDNMRLLQLSINSMNRTSLSD</sequence>
<dbReference type="AlphaFoldDB" id="F0Z7K4"/>
<dbReference type="KEGG" id="dpp:DICPUDRAFT_25851"/>
<dbReference type="GeneID" id="10509331"/>
<dbReference type="EMBL" id="GL870947">
    <property type="protein sequence ID" value="EGC40033.1"/>
    <property type="molecule type" value="Genomic_DNA"/>
</dbReference>
<keyword evidence="3" id="KW-1185">Reference proteome</keyword>
<dbReference type="OrthoDB" id="20514at2759"/>
<gene>
    <name evidence="2" type="ORF">DICPUDRAFT_25851</name>
</gene>
<dbReference type="eggNOG" id="ENOG502RHNM">
    <property type="taxonomic scope" value="Eukaryota"/>
</dbReference>
<feature type="compositionally biased region" description="Low complexity" evidence="1">
    <location>
        <begin position="72"/>
        <end position="111"/>
    </location>
</feature>
<protein>
    <recommendedName>
        <fullName evidence="4">Mediator of RNA polymerase II transcription subunit 30</fullName>
    </recommendedName>
</protein>
<dbReference type="VEuPathDB" id="AmoebaDB:DICPUDRAFT_25851"/>
<evidence type="ECO:0000256" key="1">
    <source>
        <dbReference type="SAM" id="MobiDB-lite"/>
    </source>
</evidence>
<name>F0Z7K4_DICPU</name>
<dbReference type="FunCoup" id="F0Z7K4">
    <property type="interactions" value="743"/>
</dbReference>
<evidence type="ECO:0000313" key="2">
    <source>
        <dbReference type="EMBL" id="EGC40033.1"/>
    </source>
</evidence>
<dbReference type="OMA" id="MEHNTNI"/>
<accession>F0Z7K4</accession>
<reference evidence="3" key="1">
    <citation type="journal article" date="2011" name="Genome Biol.">
        <title>Comparative genomics of the social amoebae Dictyostelium discoideum and Dictyostelium purpureum.</title>
        <authorList>
            <consortium name="US DOE Joint Genome Institute (JGI-PGF)"/>
            <person name="Sucgang R."/>
            <person name="Kuo A."/>
            <person name="Tian X."/>
            <person name="Salerno W."/>
            <person name="Parikh A."/>
            <person name="Feasley C.L."/>
            <person name="Dalin E."/>
            <person name="Tu H."/>
            <person name="Huang E."/>
            <person name="Barry K."/>
            <person name="Lindquist E."/>
            <person name="Shapiro H."/>
            <person name="Bruce D."/>
            <person name="Schmutz J."/>
            <person name="Salamov A."/>
            <person name="Fey P."/>
            <person name="Gaudet P."/>
            <person name="Anjard C."/>
            <person name="Babu M.M."/>
            <person name="Basu S."/>
            <person name="Bushmanova Y."/>
            <person name="van der Wel H."/>
            <person name="Katoh-Kurasawa M."/>
            <person name="Dinh C."/>
            <person name="Coutinho P.M."/>
            <person name="Saito T."/>
            <person name="Elias M."/>
            <person name="Schaap P."/>
            <person name="Kay R.R."/>
            <person name="Henrissat B."/>
            <person name="Eichinger L."/>
            <person name="Rivero F."/>
            <person name="Putnam N.H."/>
            <person name="West C.M."/>
            <person name="Loomis W.F."/>
            <person name="Chisholm R.L."/>
            <person name="Shaulsky G."/>
            <person name="Strassmann J.E."/>
            <person name="Queller D.C."/>
            <person name="Kuspa A."/>
            <person name="Grigoriev I.V."/>
        </authorList>
    </citation>
    <scope>NUCLEOTIDE SEQUENCE [LARGE SCALE GENOMIC DNA]</scope>
    <source>
        <strain evidence="3">QSDP1</strain>
    </source>
</reference>
<dbReference type="InParanoid" id="F0Z7K4"/>
<feature type="region of interest" description="Disordered" evidence="1">
    <location>
        <begin position="68"/>
        <end position="115"/>
    </location>
</feature>
<evidence type="ECO:0008006" key="4">
    <source>
        <dbReference type="Google" id="ProtNLM"/>
    </source>
</evidence>
<dbReference type="RefSeq" id="XP_003283382.1">
    <property type="nucleotide sequence ID" value="XM_003283334.1"/>
</dbReference>